<evidence type="ECO:0000313" key="2">
    <source>
        <dbReference type="Proteomes" id="UP000499080"/>
    </source>
</evidence>
<dbReference type="EMBL" id="BGPR01011806">
    <property type="protein sequence ID" value="GBN53056.1"/>
    <property type="molecule type" value="Genomic_DNA"/>
</dbReference>
<accession>A0A4Y2PSJ1</accession>
<proteinExistence type="predicted"/>
<feature type="non-terminal residue" evidence="1">
    <location>
        <position position="1"/>
    </location>
</feature>
<keyword evidence="2" id="KW-1185">Reference proteome</keyword>
<reference evidence="1 2" key="1">
    <citation type="journal article" date="2019" name="Sci. Rep.">
        <title>Orb-weaving spider Araneus ventricosus genome elucidates the spidroin gene catalogue.</title>
        <authorList>
            <person name="Kono N."/>
            <person name="Nakamura H."/>
            <person name="Ohtoshi R."/>
            <person name="Moran D.A.P."/>
            <person name="Shinohara A."/>
            <person name="Yoshida Y."/>
            <person name="Fujiwara M."/>
            <person name="Mori M."/>
            <person name="Tomita M."/>
            <person name="Arakawa K."/>
        </authorList>
    </citation>
    <scope>NUCLEOTIDE SEQUENCE [LARGE SCALE GENOMIC DNA]</scope>
</reference>
<dbReference type="AlphaFoldDB" id="A0A4Y2PSJ1"/>
<sequence>RFSEIEIRPPRTETCNKCGKLNSSVSISAYPAEKQIAETQLQLHILKSDEAQDIIKENTIRSQMPGSSVTVFAMDLQQIRVSRSDPNEISHKKDFSDLLLTKFSRKTKNFSKLPHLLKFPCLPTKNGISVEKKKDLLNLCDYLKDKKQRDFYRNLCGDIEMDTGNFDEDDG</sequence>
<name>A0A4Y2PSJ1_ARAVE</name>
<protein>
    <submittedName>
        <fullName evidence="1">Uncharacterized protein</fullName>
    </submittedName>
</protein>
<comment type="caution">
    <text evidence="1">The sequence shown here is derived from an EMBL/GenBank/DDBJ whole genome shotgun (WGS) entry which is preliminary data.</text>
</comment>
<organism evidence="1 2">
    <name type="scientific">Araneus ventricosus</name>
    <name type="common">Orbweaver spider</name>
    <name type="synonym">Epeira ventricosa</name>
    <dbReference type="NCBI Taxonomy" id="182803"/>
    <lineage>
        <taxon>Eukaryota</taxon>
        <taxon>Metazoa</taxon>
        <taxon>Ecdysozoa</taxon>
        <taxon>Arthropoda</taxon>
        <taxon>Chelicerata</taxon>
        <taxon>Arachnida</taxon>
        <taxon>Araneae</taxon>
        <taxon>Araneomorphae</taxon>
        <taxon>Entelegynae</taxon>
        <taxon>Araneoidea</taxon>
        <taxon>Araneidae</taxon>
        <taxon>Araneus</taxon>
    </lineage>
</organism>
<dbReference type="Proteomes" id="UP000499080">
    <property type="component" value="Unassembled WGS sequence"/>
</dbReference>
<dbReference type="OrthoDB" id="6776127at2759"/>
<evidence type="ECO:0000313" key="1">
    <source>
        <dbReference type="EMBL" id="GBN53056.1"/>
    </source>
</evidence>
<gene>
    <name evidence="1" type="ORF">AVEN_70672-2_1</name>
</gene>